<organism evidence="2 3">
    <name type="scientific">Nakamurella antarctica</name>
    <dbReference type="NCBI Taxonomy" id="1902245"/>
    <lineage>
        <taxon>Bacteria</taxon>
        <taxon>Bacillati</taxon>
        <taxon>Actinomycetota</taxon>
        <taxon>Actinomycetes</taxon>
        <taxon>Nakamurellales</taxon>
        <taxon>Nakamurellaceae</taxon>
        <taxon>Nakamurella</taxon>
    </lineage>
</organism>
<keyword evidence="3" id="KW-1185">Reference proteome</keyword>
<protein>
    <submittedName>
        <fullName evidence="2">Uncharacterized protein</fullName>
    </submittedName>
</protein>
<accession>A0A3G8ZLP2</accession>
<reference evidence="2 3" key="1">
    <citation type="submission" date="2018-11" db="EMBL/GenBank/DDBJ databases">
        <authorList>
            <person name="Da X."/>
        </authorList>
    </citation>
    <scope>NUCLEOTIDE SEQUENCE [LARGE SCALE GENOMIC DNA]</scope>
    <source>
        <strain evidence="2 3">S14-144</strain>
    </source>
</reference>
<gene>
    <name evidence="2" type="ORF">EH165_05870</name>
</gene>
<sequence length="320" mass="33227">MLNIRRFLAIAAISMPWLPTVAIADEAPLPLTGSGCTYGGCGVNAYDPGSNAGPAGSVDGKPAVARDVTAGAVIIDPAPQCVETALNPQPSATNPWWSGHTPGDGQLMMWNCNGVLMSSITPYFRPNADPAAPAAPPPVDPAVLAQQAYQALKIPNPQINFGPNANQVAVNYWVYLWAGDTAPLTASATAGTVTVTATATLSKVVWTMGEPVSATHFTEPAPPITCAGGGINPGPDVDIAAKNPIPGACAYKYRTKSTPERTNDARTWPVTAAASWTITWTANTGESGEIDAPTRVSNTNLYVGEWRTVLIPNTPAIPGQ</sequence>
<dbReference type="OrthoDB" id="3742379at2"/>
<name>A0A3G8ZLP2_9ACTN</name>
<reference evidence="2 3" key="2">
    <citation type="submission" date="2018-12" db="EMBL/GenBank/DDBJ databases">
        <title>Nakamurella antarcticus sp. nov., isolated from Antarctica South Shetland Islands soil.</title>
        <authorList>
            <person name="Peng F."/>
        </authorList>
    </citation>
    <scope>NUCLEOTIDE SEQUENCE [LARGE SCALE GENOMIC DNA]</scope>
    <source>
        <strain evidence="2 3">S14-144</strain>
    </source>
</reference>
<feature type="chain" id="PRO_5018065451" evidence="1">
    <location>
        <begin position="25"/>
        <end position="320"/>
    </location>
</feature>
<dbReference type="Proteomes" id="UP000268084">
    <property type="component" value="Chromosome"/>
</dbReference>
<dbReference type="KEGG" id="nak:EH165_05870"/>
<dbReference type="RefSeq" id="WP_124798448.1">
    <property type="nucleotide sequence ID" value="NZ_CP034170.1"/>
</dbReference>
<dbReference type="AlphaFoldDB" id="A0A3G8ZLP2"/>
<feature type="signal peptide" evidence="1">
    <location>
        <begin position="1"/>
        <end position="24"/>
    </location>
</feature>
<keyword evidence="1" id="KW-0732">Signal</keyword>
<evidence type="ECO:0000313" key="2">
    <source>
        <dbReference type="EMBL" id="AZI57745.1"/>
    </source>
</evidence>
<dbReference type="EMBL" id="CP034170">
    <property type="protein sequence ID" value="AZI57745.1"/>
    <property type="molecule type" value="Genomic_DNA"/>
</dbReference>
<evidence type="ECO:0000313" key="3">
    <source>
        <dbReference type="Proteomes" id="UP000268084"/>
    </source>
</evidence>
<proteinExistence type="predicted"/>
<evidence type="ECO:0000256" key="1">
    <source>
        <dbReference type="SAM" id="SignalP"/>
    </source>
</evidence>